<reference evidence="1 2" key="2">
    <citation type="journal article" date="2014" name="Genome Announc.">
        <title>Complete Genome Sequence of Coprothermobacter proteolyticus DSM 5265.</title>
        <authorList>
            <person name="Alexiev A."/>
            <person name="Coil D.A."/>
            <person name="Badger J.H."/>
            <person name="Enticknap J."/>
            <person name="Ward N."/>
            <person name="Robb F.T."/>
            <person name="Eisen J.A."/>
        </authorList>
    </citation>
    <scope>NUCLEOTIDE SEQUENCE [LARGE SCALE GENOMIC DNA]</scope>
    <source>
        <strain evidence="2">ATCC 35245 / DSM 5265 / OCM 4 / BT</strain>
    </source>
</reference>
<dbReference type="NCBIfam" id="NF033445">
    <property type="entry name" value="BREX_PglZ_4"/>
    <property type="match status" value="1"/>
</dbReference>
<evidence type="ECO:0008006" key="3">
    <source>
        <dbReference type="Google" id="ProtNLM"/>
    </source>
</evidence>
<gene>
    <name evidence="1" type="ordered locus">COPRO5265_1560</name>
</gene>
<keyword evidence="2" id="KW-1185">Reference proteome</keyword>
<sequence length="769" mass="88310">MNVTGFDELAALVNQDKASNIPSATRYPVRFIFVKDVWTVKNIVEMLKQRSAMVVDVSNVFPLNFSSDGFPTASTLLQEISTQDGDLVVVSAGNLIRFWSDDEFGLLVSSLMEFENSLRTPNRRIYVILEGLAERFDAVFWDKRRRHIGIDPRWVLDSPRSTVRVNMLRFDYQINGRNVLPDVKSLAGLWQGPKQNEFICCSQTLRTKTCYCSDDVVSFIDLDTPPEFLQKVMHIDVSCIPYEKGEEGFWTELINEFRNTKLHSVRTLLEKKYNLNNAEEANWTDIFVSKSKNDYERWVIKNFVVRCTDDDALEFVRLTFGAMRGMSVEEFVEQCWMSPFQETLSKELLAQRFVVLRDIHTLLGKRVPIQIERELEEKLSTGDPSTLAPLVTGITFAERKWLVRNWELVNDLKDKYSALHYYLSDVNVVSDSPFTDKLLAYINEYKRCKLRNTITDELESLLEDLNKDESSFYDWYYSLPTAAKLIGGDICGSLHWVDGLGMEFASLVCKKLEEMGYEAEVHLARANLPSTTGSNMFQGIERIDALDSYIHGKTTYQYPDDLVKELELVADEILPPLASLKKDFCLVSDHGFTVFACNKFQKVHKFKFEKVRDEGRYAELDPGQKVPHDEDVVVYEDPESERKFVLALRHISVSQTPKRESHGGATPEEVLVPVIFARVAKKVEYEVELETPSISVRNRVLRFRLKPEPKAVPEVVIGSNRYEATRTKDWFEVSLKNLRSGDYVAKITVPGFEQEVQFKVKGGIEERGL</sequence>
<protein>
    <recommendedName>
        <fullName evidence="3">BREX-4 system phosphatase PglZ</fullName>
    </recommendedName>
</protein>
<dbReference type="STRING" id="309798.COPRO5265_1560"/>
<dbReference type="HOGENOM" id="CLU_020625_0_0_9"/>
<dbReference type="Proteomes" id="UP000001732">
    <property type="component" value="Chromosome"/>
</dbReference>
<accession>B5Y6D8</accession>
<dbReference type="RefSeq" id="WP_012543746.1">
    <property type="nucleotide sequence ID" value="NC_011295.1"/>
</dbReference>
<proteinExistence type="predicted"/>
<reference evidence="2" key="1">
    <citation type="submission" date="2008-08" db="EMBL/GenBank/DDBJ databases">
        <title>The complete genome sequence of Coprothermobacter proteolyticus strain ATCC 5245 / DSM 5265 / BT.</title>
        <authorList>
            <person name="Dodson R.J."/>
            <person name="Durkin A.S."/>
            <person name="Wu M."/>
            <person name="Eisen J."/>
            <person name="Sutton G."/>
        </authorList>
    </citation>
    <scope>NUCLEOTIDE SEQUENCE [LARGE SCALE GENOMIC DNA]</scope>
    <source>
        <strain evidence="2">ATCC 35245 / DSM 5265 / OCM 4 / BT</strain>
    </source>
</reference>
<evidence type="ECO:0000313" key="1">
    <source>
        <dbReference type="EMBL" id="ACI17094.1"/>
    </source>
</evidence>
<name>B5Y6D8_COPPD</name>
<dbReference type="OrthoDB" id="2015940at2"/>
<dbReference type="EMBL" id="CP001145">
    <property type="protein sequence ID" value="ACI17094.1"/>
    <property type="molecule type" value="Genomic_DNA"/>
</dbReference>
<dbReference type="KEGG" id="cpo:COPRO5265_1560"/>
<organism evidence="1 2">
    <name type="scientific">Coprothermobacter proteolyticus (strain ATCC 35245 / DSM 5265 / OCM 4 / BT)</name>
    <dbReference type="NCBI Taxonomy" id="309798"/>
    <lineage>
        <taxon>Bacteria</taxon>
        <taxon>Pseudomonadati</taxon>
        <taxon>Coprothermobacterota</taxon>
        <taxon>Coprothermobacteria</taxon>
        <taxon>Coprothermobacterales</taxon>
        <taxon>Coprothermobacteraceae</taxon>
        <taxon>Coprothermobacter</taxon>
    </lineage>
</organism>
<evidence type="ECO:0000313" key="2">
    <source>
        <dbReference type="Proteomes" id="UP000001732"/>
    </source>
</evidence>
<dbReference type="AlphaFoldDB" id="B5Y6D8"/>
<dbReference type="eggNOG" id="ENOG5030MVJ">
    <property type="taxonomic scope" value="Bacteria"/>
</dbReference>